<organism evidence="1 2">
    <name type="scientific">Araneus ventricosus</name>
    <name type="common">Orbweaver spider</name>
    <name type="synonym">Epeira ventricosa</name>
    <dbReference type="NCBI Taxonomy" id="182803"/>
    <lineage>
        <taxon>Eukaryota</taxon>
        <taxon>Metazoa</taxon>
        <taxon>Ecdysozoa</taxon>
        <taxon>Arthropoda</taxon>
        <taxon>Chelicerata</taxon>
        <taxon>Arachnida</taxon>
        <taxon>Araneae</taxon>
        <taxon>Araneomorphae</taxon>
        <taxon>Entelegynae</taxon>
        <taxon>Araneoidea</taxon>
        <taxon>Araneidae</taxon>
        <taxon>Araneus</taxon>
    </lineage>
</organism>
<sequence>MTRTAPEPAIPVRAAPEGGYLAPTDGQCTRLAYMAAVLLWNRISNLESSAPEVEALPPGHHIMNMSKEIKMFSTREGERSLHSLEEARRAS</sequence>
<comment type="caution">
    <text evidence="1">The sequence shown here is derived from an EMBL/GenBank/DDBJ whole genome shotgun (WGS) entry which is preliminary data.</text>
</comment>
<evidence type="ECO:0000313" key="2">
    <source>
        <dbReference type="Proteomes" id="UP000499080"/>
    </source>
</evidence>
<name>A0A4Y2BB56_ARAVE</name>
<dbReference type="EMBL" id="BGPR01000060">
    <property type="protein sequence ID" value="GBL88516.1"/>
    <property type="molecule type" value="Genomic_DNA"/>
</dbReference>
<reference evidence="1 2" key="1">
    <citation type="journal article" date="2019" name="Sci. Rep.">
        <title>Orb-weaving spider Araneus ventricosus genome elucidates the spidroin gene catalogue.</title>
        <authorList>
            <person name="Kono N."/>
            <person name="Nakamura H."/>
            <person name="Ohtoshi R."/>
            <person name="Moran D.A.P."/>
            <person name="Shinohara A."/>
            <person name="Yoshida Y."/>
            <person name="Fujiwara M."/>
            <person name="Mori M."/>
            <person name="Tomita M."/>
            <person name="Arakawa K."/>
        </authorList>
    </citation>
    <scope>NUCLEOTIDE SEQUENCE [LARGE SCALE GENOMIC DNA]</scope>
</reference>
<dbReference type="Proteomes" id="UP000499080">
    <property type="component" value="Unassembled WGS sequence"/>
</dbReference>
<evidence type="ECO:0000313" key="1">
    <source>
        <dbReference type="EMBL" id="GBL88516.1"/>
    </source>
</evidence>
<proteinExistence type="predicted"/>
<keyword evidence="2" id="KW-1185">Reference proteome</keyword>
<gene>
    <name evidence="1" type="ORF">AVEN_159101_1</name>
</gene>
<accession>A0A4Y2BB56</accession>
<protein>
    <submittedName>
        <fullName evidence="1">Uncharacterized protein</fullName>
    </submittedName>
</protein>
<dbReference type="AlphaFoldDB" id="A0A4Y2BB56"/>